<accession>A0A2T1G806</accession>
<dbReference type="InterPro" id="IPR011335">
    <property type="entry name" value="Restrct_endonuc-II-like"/>
</dbReference>
<dbReference type="CDD" id="cd06260">
    <property type="entry name" value="DUF820-like"/>
    <property type="match status" value="1"/>
</dbReference>
<dbReference type="Gene3D" id="3.90.1570.10">
    <property type="entry name" value="tt1808, chain A"/>
    <property type="match status" value="1"/>
</dbReference>
<proteinExistence type="predicted"/>
<dbReference type="PANTHER" id="PTHR35400">
    <property type="entry name" value="SLR1083 PROTEIN"/>
    <property type="match status" value="1"/>
</dbReference>
<reference evidence="2 3" key="1">
    <citation type="submission" date="2018-03" db="EMBL/GenBank/DDBJ databases">
        <title>The ancient ancestry and fast evolution of plastids.</title>
        <authorList>
            <person name="Moore K.R."/>
            <person name="Magnabosco C."/>
            <person name="Momper L."/>
            <person name="Gold D.A."/>
            <person name="Bosak T."/>
            <person name="Fournier G.P."/>
        </authorList>
    </citation>
    <scope>NUCLEOTIDE SEQUENCE [LARGE SCALE GENOMIC DNA]</scope>
    <source>
        <strain evidence="2 3">CCALA 037</strain>
    </source>
</reference>
<organism evidence="2 3">
    <name type="scientific">Chamaesiphon polymorphus CCALA 037</name>
    <dbReference type="NCBI Taxonomy" id="2107692"/>
    <lineage>
        <taxon>Bacteria</taxon>
        <taxon>Bacillati</taxon>
        <taxon>Cyanobacteriota</taxon>
        <taxon>Cyanophyceae</taxon>
        <taxon>Gomontiellales</taxon>
        <taxon>Chamaesiphonaceae</taxon>
        <taxon>Chamaesiphon</taxon>
    </lineage>
</organism>
<protein>
    <submittedName>
        <fullName evidence="2">Uma2 family endonuclease</fullName>
    </submittedName>
</protein>
<gene>
    <name evidence="2" type="ORF">C7B77_19580</name>
</gene>
<dbReference type="Pfam" id="PF05685">
    <property type="entry name" value="Uma2"/>
    <property type="match status" value="1"/>
</dbReference>
<feature type="domain" description="Putative restriction endonuclease" evidence="1">
    <location>
        <begin position="30"/>
        <end position="167"/>
    </location>
</feature>
<dbReference type="PANTHER" id="PTHR35400:SF1">
    <property type="entry name" value="SLR1083 PROTEIN"/>
    <property type="match status" value="1"/>
</dbReference>
<sequence>MIQLQEKLTTNTWIKAEWDTYVSTIESPKHEQHQGYYYNGYMRIEDMPIGADHASDNGLIYLAVTLFCMVKGIPIQGLIGCSYRKTEVRECQPDISFYIGDRANLVPKGKSVVNLDEQAIPNLVIEISNTTINDDLGAKRFLYEEMGVSEYWIVDVQNTLIYAFEIIDRGSRRIDTSLVLPALSIETITEALNRSKESDQAQVGQWLMSQFQG</sequence>
<dbReference type="InterPro" id="IPR008538">
    <property type="entry name" value="Uma2"/>
</dbReference>
<dbReference type="Proteomes" id="UP000238937">
    <property type="component" value="Unassembled WGS sequence"/>
</dbReference>
<dbReference type="GO" id="GO:0004519">
    <property type="term" value="F:endonuclease activity"/>
    <property type="evidence" value="ECO:0007669"/>
    <property type="project" value="UniProtKB-KW"/>
</dbReference>
<evidence type="ECO:0000313" key="2">
    <source>
        <dbReference type="EMBL" id="PSB53382.1"/>
    </source>
</evidence>
<evidence type="ECO:0000259" key="1">
    <source>
        <dbReference type="Pfam" id="PF05685"/>
    </source>
</evidence>
<dbReference type="AlphaFoldDB" id="A0A2T1G806"/>
<keyword evidence="2" id="KW-0378">Hydrolase</keyword>
<dbReference type="InterPro" id="IPR012296">
    <property type="entry name" value="Nuclease_put_TT1808"/>
</dbReference>
<evidence type="ECO:0000313" key="3">
    <source>
        <dbReference type="Proteomes" id="UP000238937"/>
    </source>
</evidence>
<name>A0A2T1G806_9CYAN</name>
<keyword evidence="3" id="KW-1185">Reference proteome</keyword>
<comment type="caution">
    <text evidence="2">The sequence shown here is derived from an EMBL/GenBank/DDBJ whole genome shotgun (WGS) entry which is preliminary data.</text>
</comment>
<dbReference type="SUPFAM" id="SSF52980">
    <property type="entry name" value="Restriction endonuclease-like"/>
    <property type="match status" value="1"/>
</dbReference>
<dbReference type="OrthoDB" id="459822at2"/>
<dbReference type="RefSeq" id="WP_106308662.1">
    <property type="nucleotide sequence ID" value="NZ_PVWO01000301.1"/>
</dbReference>
<dbReference type="EMBL" id="PVWO01000301">
    <property type="protein sequence ID" value="PSB53382.1"/>
    <property type="molecule type" value="Genomic_DNA"/>
</dbReference>
<keyword evidence="2" id="KW-0255">Endonuclease</keyword>
<keyword evidence="2" id="KW-0540">Nuclease</keyword>